<evidence type="ECO:0000256" key="1">
    <source>
        <dbReference type="ARBA" id="ARBA00004651"/>
    </source>
</evidence>
<dbReference type="InterPro" id="IPR018383">
    <property type="entry name" value="UPF0324_pro"/>
</dbReference>
<protein>
    <submittedName>
        <fullName evidence="8">YeiH family protein</fullName>
    </submittedName>
</protein>
<evidence type="ECO:0000256" key="7">
    <source>
        <dbReference type="SAM" id="Phobius"/>
    </source>
</evidence>
<keyword evidence="4 7" id="KW-0812">Transmembrane</keyword>
<feature type="transmembrane region" description="Helical" evidence="7">
    <location>
        <begin position="278"/>
        <end position="302"/>
    </location>
</feature>
<dbReference type="Proteomes" id="UP001589867">
    <property type="component" value="Unassembled WGS sequence"/>
</dbReference>
<feature type="transmembrane region" description="Helical" evidence="7">
    <location>
        <begin position="225"/>
        <end position="243"/>
    </location>
</feature>
<feature type="transmembrane region" description="Helical" evidence="7">
    <location>
        <begin position="160"/>
        <end position="186"/>
    </location>
</feature>
<dbReference type="PANTHER" id="PTHR30106:SF2">
    <property type="entry name" value="UPF0324 INNER MEMBRANE PROTEIN YEIH"/>
    <property type="match status" value="1"/>
</dbReference>
<feature type="transmembrane region" description="Helical" evidence="7">
    <location>
        <begin position="97"/>
        <end position="116"/>
    </location>
</feature>
<dbReference type="EMBL" id="JBHLUH010000042">
    <property type="protein sequence ID" value="MFC0530267.1"/>
    <property type="molecule type" value="Genomic_DNA"/>
</dbReference>
<evidence type="ECO:0000256" key="4">
    <source>
        <dbReference type="ARBA" id="ARBA00022692"/>
    </source>
</evidence>
<evidence type="ECO:0000256" key="5">
    <source>
        <dbReference type="ARBA" id="ARBA00022989"/>
    </source>
</evidence>
<keyword evidence="5 7" id="KW-1133">Transmembrane helix</keyword>
<feature type="transmembrane region" description="Helical" evidence="7">
    <location>
        <begin position="255"/>
        <end position="272"/>
    </location>
</feature>
<dbReference type="Pfam" id="PF03601">
    <property type="entry name" value="Cons_hypoth698"/>
    <property type="match status" value="1"/>
</dbReference>
<evidence type="ECO:0000256" key="6">
    <source>
        <dbReference type="ARBA" id="ARBA00023136"/>
    </source>
</evidence>
<keyword evidence="9" id="KW-1185">Reference proteome</keyword>
<comment type="subcellular location">
    <subcellularLocation>
        <location evidence="1">Cell membrane</location>
        <topology evidence="1">Multi-pass membrane protein</topology>
    </subcellularLocation>
</comment>
<evidence type="ECO:0000313" key="9">
    <source>
        <dbReference type="Proteomes" id="UP001589867"/>
    </source>
</evidence>
<evidence type="ECO:0000256" key="2">
    <source>
        <dbReference type="ARBA" id="ARBA00007977"/>
    </source>
</evidence>
<keyword evidence="6 7" id="KW-0472">Membrane</keyword>
<keyword evidence="3" id="KW-1003">Cell membrane</keyword>
<gene>
    <name evidence="8" type="ORF">ACFFIA_21620</name>
</gene>
<feature type="transmembrane region" description="Helical" evidence="7">
    <location>
        <begin position="314"/>
        <end position="335"/>
    </location>
</feature>
<dbReference type="PANTHER" id="PTHR30106">
    <property type="entry name" value="INNER MEMBRANE PROTEIN YEIH-RELATED"/>
    <property type="match status" value="1"/>
</dbReference>
<proteinExistence type="inferred from homology"/>
<feature type="transmembrane region" description="Helical" evidence="7">
    <location>
        <begin position="128"/>
        <end position="148"/>
    </location>
</feature>
<evidence type="ECO:0000313" key="8">
    <source>
        <dbReference type="EMBL" id="MFC0530267.1"/>
    </source>
</evidence>
<accession>A0ABV6M6Y6</accession>
<reference evidence="8 9" key="1">
    <citation type="submission" date="2024-09" db="EMBL/GenBank/DDBJ databases">
        <authorList>
            <person name="Sun Q."/>
            <person name="Mori K."/>
        </authorList>
    </citation>
    <scope>NUCLEOTIDE SEQUENCE [LARGE SCALE GENOMIC DNA]</scope>
    <source>
        <strain evidence="8 9">TBRC 3947</strain>
    </source>
</reference>
<feature type="transmembrane region" description="Helical" evidence="7">
    <location>
        <begin position="42"/>
        <end position="60"/>
    </location>
</feature>
<comment type="similarity">
    <text evidence="2">Belongs to the UPF0324 family.</text>
</comment>
<name>A0ABV6M6Y6_9ACTN</name>
<sequence length="337" mass="33650">MPLRERTGPAAATNRLRAAAPGLLLAAGAALAGYGVNRLASPASPMIVAIVLGVLLRAVGGYHDRLRTGLGIASRTLLRAGVVLLGLQLALTDIRRLGLGPTAVVLFSVAAGFLATRWCGRRLGLSPARALLVATGVSICGASAVAAMNQVADGDEEDTVTAVAVVTVLGTLCLAVVPLLGLLLGLDETTLGLWTGASVHEVGQVVAIGGMAGTVALSAAVVVKLGRVALLAPLVTLVAVARRRAGGESGPRPPILPWFVAGFVAMAALRATELVPDPVLHAAAASSSLLLAMAMFALGTAVDMRALTRSGGRALMAGALGTTLLAGLSLAGLTLTG</sequence>
<evidence type="ECO:0000256" key="3">
    <source>
        <dbReference type="ARBA" id="ARBA00022475"/>
    </source>
</evidence>
<organism evidence="8 9">
    <name type="scientific">Phytohabitans kaempferiae</name>
    <dbReference type="NCBI Taxonomy" id="1620943"/>
    <lineage>
        <taxon>Bacteria</taxon>
        <taxon>Bacillati</taxon>
        <taxon>Actinomycetota</taxon>
        <taxon>Actinomycetes</taxon>
        <taxon>Micromonosporales</taxon>
        <taxon>Micromonosporaceae</taxon>
    </lineage>
</organism>
<dbReference type="RefSeq" id="WP_377253426.1">
    <property type="nucleotide sequence ID" value="NZ_JBHLUH010000042.1"/>
</dbReference>
<comment type="caution">
    <text evidence="8">The sequence shown here is derived from an EMBL/GenBank/DDBJ whole genome shotgun (WGS) entry which is preliminary data.</text>
</comment>